<evidence type="ECO:0000256" key="1">
    <source>
        <dbReference type="SAM" id="MobiDB-lite"/>
    </source>
</evidence>
<evidence type="ECO:0000313" key="3">
    <source>
        <dbReference type="EMBL" id="VAI72288.1"/>
    </source>
</evidence>
<protein>
    <submittedName>
        <fullName evidence="3">Uncharacterized protein</fullName>
    </submittedName>
</protein>
<name>A0A9R0Z6F2_TRITD</name>
<reference evidence="3 4" key="1">
    <citation type="submission" date="2017-09" db="EMBL/GenBank/DDBJ databases">
        <authorList>
            <consortium name="International Durum Wheat Genome Sequencing Consortium (IDWGSC)"/>
            <person name="Milanesi L."/>
        </authorList>
    </citation>
    <scope>NUCLEOTIDE SEQUENCE [LARGE SCALE GENOMIC DNA]</scope>
    <source>
        <strain evidence="4">cv. Svevo</strain>
    </source>
</reference>
<feature type="transmembrane region" description="Helical" evidence="2">
    <location>
        <begin position="57"/>
        <end position="74"/>
    </location>
</feature>
<evidence type="ECO:0000313" key="4">
    <source>
        <dbReference type="Proteomes" id="UP000324705"/>
    </source>
</evidence>
<dbReference type="AlphaFoldDB" id="A0A9R0Z6F2"/>
<keyword evidence="2" id="KW-1133">Transmembrane helix</keyword>
<keyword evidence="2" id="KW-0812">Transmembrane</keyword>
<sequence>MSVTSNTPTRANSRVNYSNEIHDLSTVQDGAPSLAPSMYYQEKSFADFFPPHLGKKVISEVVATFLLVFAAGPVRRRRPHRHRHDLRHRPHLRRAHEPRRHALLRLLPAFPLDSGAVLLGGAVHRGDVRGVRAAGGAAPDHGAGDDDPHGAALARPRHRDHRHLQHDVHHLRRRHGLEGGG</sequence>
<keyword evidence="4" id="KW-1185">Reference proteome</keyword>
<dbReference type="Gramene" id="TRITD7Av1G061100.2">
    <property type="protein sequence ID" value="TRITD7Av1G061100.2"/>
    <property type="gene ID" value="TRITD7Av1G061100"/>
</dbReference>
<keyword evidence="2" id="KW-0472">Membrane</keyword>
<dbReference type="Proteomes" id="UP000324705">
    <property type="component" value="Chromosome 7A"/>
</dbReference>
<organism evidence="3 4">
    <name type="scientific">Triticum turgidum subsp. durum</name>
    <name type="common">Durum wheat</name>
    <name type="synonym">Triticum durum</name>
    <dbReference type="NCBI Taxonomy" id="4567"/>
    <lineage>
        <taxon>Eukaryota</taxon>
        <taxon>Viridiplantae</taxon>
        <taxon>Streptophyta</taxon>
        <taxon>Embryophyta</taxon>
        <taxon>Tracheophyta</taxon>
        <taxon>Spermatophyta</taxon>
        <taxon>Magnoliopsida</taxon>
        <taxon>Liliopsida</taxon>
        <taxon>Poales</taxon>
        <taxon>Poaceae</taxon>
        <taxon>BOP clade</taxon>
        <taxon>Pooideae</taxon>
        <taxon>Triticodae</taxon>
        <taxon>Triticeae</taxon>
        <taxon>Triticinae</taxon>
        <taxon>Triticum</taxon>
    </lineage>
</organism>
<feature type="compositionally biased region" description="Basic residues" evidence="1">
    <location>
        <begin position="155"/>
        <end position="175"/>
    </location>
</feature>
<feature type="region of interest" description="Disordered" evidence="1">
    <location>
        <begin position="133"/>
        <end position="181"/>
    </location>
</feature>
<accession>A0A9R0Z6F2</accession>
<evidence type="ECO:0000256" key="2">
    <source>
        <dbReference type="SAM" id="Phobius"/>
    </source>
</evidence>
<gene>
    <name evidence="3" type="ORF">TRITD_7Av1G061100</name>
</gene>
<dbReference type="EMBL" id="LT934123">
    <property type="protein sequence ID" value="VAI72288.1"/>
    <property type="molecule type" value="Genomic_DNA"/>
</dbReference>
<proteinExistence type="predicted"/>